<dbReference type="Pfam" id="PF04014">
    <property type="entry name" value="MazE_antitoxin"/>
    <property type="match status" value="1"/>
</dbReference>
<dbReference type="InterPro" id="IPR007159">
    <property type="entry name" value="SpoVT-AbrB_dom"/>
</dbReference>
<feature type="region of interest" description="Disordered" evidence="1">
    <location>
        <begin position="60"/>
        <end position="93"/>
    </location>
</feature>
<evidence type="ECO:0000256" key="1">
    <source>
        <dbReference type="SAM" id="MobiDB-lite"/>
    </source>
</evidence>
<organism evidence="3 4">
    <name type="scientific">Halovenus carboxidivorans</name>
    <dbReference type="NCBI Taxonomy" id="2692199"/>
    <lineage>
        <taxon>Archaea</taxon>
        <taxon>Methanobacteriati</taxon>
        <taxon>Methanobacteriota</taxon>
        <taxon>Stenosarchaea group</taxon>
        <taxon>Halobacteria</taxon>
        <taxon>Halobacteriales</taxon>
        <taxon>Haloarculaceae</taxon>
        <taxon>Halovenus</taxon>
    </lineage>
</organism>
<dbReference type="AlphaFoldDB" id="A0A6B0TA60"/>
<dbReference type="InterPro" id="IPR037914">
    <property type="entry name" value="SpoVT-AbrB_sf"/>
</dbReference>
<dbReference type="GO" id="GO:0003677">
    <property type="term" value="F:DNA binding"/>
    <property type="evidence" value="ECO:0007669"/>
    <property type="project" value="UniProtKB-KW"/>
</dbReference>
<dbReference type="EMBL" id="WUUT01000003">
    <property type="protein sequence ID" value="MXR51770.1"/>
    <property type="molecule type" value="Genomic_DNA"/>
</dbReference>
<dbReference type="SUPFAM" id="SSF89447">
    <property type="entry name" value="AbrB/MazE/MraZ-like"/>
    <property type="match status" value="1"/>
</dbReference>
<evidence type="ECO:0000313" key="4">
    <source>
        <dbReference type="Proteomes" id="UP000466535"/>
    </source>
</evidence>
<dbReference type="PROSITE" id="PS51740">
    <property type="entry name" value="SPOVT_ABRB"/>
    <property type="match status" value="1"/>
</dbReference>
<feature type="compositionally biased region" description="Basic and acidic residues" evidence="1">
    <location>
        <begin position="80"/>
        <end position="93"/>
    </location>
</feature>
<dbReference type="Gene3D" id="2.10.260.10">
    <property type="match status" value="1"/>
</dbReference>
<protein>
    <submittedName>
        <fullName evidence="3">AbrB/MazE/SpoVT family DNA-binding domain-containing protein</fullName>
    </submittedName>
</protein>
<sequence>MSTENDVDGETTRITRKGQVTIPKKLREEFGLEEGDELLWQKTEEGIKVRKTTRSAGRGMLVDDDVSAEKREEMAEEMEAEIRSNRETEWTPE</sequence>
<proteinExistence type="predicted"/>
<gene>
    <name evidence="3" type="ORF">GRX03_09155</name>
</gene>
<keyword evidence="4" id="KW-1185">Reference proteome</keyword>
<evidence type="ECO:0000259" key="2">
    <source>
        <dbReference type="PROSITE" id="PS51740"/>
    </source>
</evidence>
<dbReference type="OrthoDB" id="30861at2157"/>
<keyword evidence="3" id="KW-0238">DNA-binding</keyword>
<name>A0A6B0TA60_9EURY</name>
<dbReference type="NCBIfam" id="TIGR01439">
    <property type="entry name" value="lp_hng_hel_AbrB"/>
    <property type="match status" value="1"/>
</dbReference>
<reference evidence="3 4" key="1">
    <citation type="submission" date="2019-12" db="EMBL/GenBank/DDBJ databases">
        <title>Isolation and characterization of three novel carbon monoxide-oxidizing members of Halobacteria from salione crusts and soils.</title>
        <authorList>
            <person name="Myers M.R."/>
            <person name="King G.M."/>
        </authorList>
    </citation>
    <scope>NUCLEOTIDE SEQUENCE [LARGE SCALE GENOMIC DNA]</scope>
    <source>
        <strain evidence="3 4">WSH3</strain>
    </source>
</reference>
<comment type="caution">
    <text evidence="3">The sequence shown here is derived from an EMBL/GenBank/DDBJ whole genome shotgun (WGS) entry which is preliminary data.</text>
</comment>
<dbReference type="Proteomes" id="UP000466535">
    <property type="component" value="Unassembled WGS sequence"/>
</dbReference>
<dbReference type="RefSeq" id="WP_159763901.1">
    <property type="nucleotide sequence ID" value="NZ_WUUT01000003.1"/>
</dbReference>
<accession>A0A6B0TA60</accession>
<evidence type="ECO:0000313" key="3">
    <source>
        <dbReference type="EMBL" id="MXR51770.1"/>
    </source>
</evidence>
<feature type="domain" description="SpoVT-AbrB" evidence="2">
    <location>
        <begin position="9"/>
        <end position="54"/>
    </location>
</feature>
<dbReference type="SMART" id="SM00966">
    <property type="entry name" value="SpoVT_AbrB"/>
    <property type="match status" value="1"/>
</dbReference>